<dbReference type="AlphaFoldDB" id="A0A9J6BNW8"/>
<gene>
    <name evidence="1" type="ORF">PVAND_001749</name>
</gene>
<dbReference type="EMBL" id="JADBJN010000003">
    <property type="protein sequence ID" value="KAG5671556.1"/>
    <property type="molecule type" value="Genomic_DNA"/>
</dbReference>
<name>A0A9J6BNW8_POLVA</name>
<accession>A0A9J6BNW8</accession>
<keyword evidence="2" id="KW-1185">Reference proteome</keyword>
<organism evidence="1 2">
    <name type="scientific">Polypedilum vanderplanki</name>
    <name type="common">Sleeping chironomid midge</name>
    <dbReference type="NCBI Taxonomy" id="319348"/>
    <lineage>
        <taxon>Eukaryota</taxon>
        <taxon>Metazoa</taxon>
        <taxon>Ecdysozoa</taxon>
        <taxon>Arthropoda</taxon>
        <taxon>Hexapoda</taxon>
        <taxon>Insecta</taxon>
        <taxon>Pterygota</taxon>
        <taxon>Neoptera</taxon>
        <taxon>Endopterygota</taxon>
        <taxon>Diptera</taxon>
        <taxon>Nematocera</taxon>
        <taxon>Chironomoidea</taxon>
        <taxon>Chironomidae</taxon>
        <taxon>Chironominae</taxon>
        <taxon>Polypedilum</taxon>
        <taxon>Polypedilum</taxon>
    </lineage>
</organism>
<proteinExistence type="predicted"/>
<reference evidence="1" key="1">
    <citation type="submission" date="2021-03" db="EMBL/GenBank/DDBJ databases">
        <title>Chromosome level genome of the anhydrobiotic midge Polypedilum vanderplanki.</title>
        <authorList>
            <person name="Yoshida Y."/>
            <person name="Kikawada T."/>
            <person name="Gusev O."/>
        </authorList>
    </citation>
    <scope>NUCLEOTIDE SEQUENCE</scope>
    <source>
        <strain evidence="1">NIAS01</strain>
        <tissue evidence="1">Whole body or cell culture</tissue>
    </source>
</reference>
<sequence length="95" mass="10751">MPINSTESDSGFFEIICSCCLGCCALFKACCGTKEYEYPYVQTVILPTPRLRRYESITNEPIYANKTPIYADPTTNYDNKEPIYATPIYLNNQGV</sequence>
<evidence type="ECO:0000313" key="2">
    <source>
        <dbReference type="Proteomes" id="UP001107558"/>
    </source>
</evidence>
<dbReference type="Proteomes" id="UP001107558">
    <property type="component" value="Chromosome 3"/>
</dbReference>
<comment type="caution">
    <text evidence="1">The sequence shown here is derived from an EMBL/GenBank/DDBJ whole genome shotgun (WGS) entry which is preliminary data.</text>
</comment>
<protein>
    <submittedName>
        <fullName evidence="1">Uncharacterized protein</fullName>
    </submittedName>
</protein>
<evidence type="ECO:0000313" key="1">
    <source>
        <dbReference type="EMBL" id="KAG5671556.1"/>
    </source>
</evidence>